<dbReference type="EMBL" id="OC321649">
    <property type="protein sequence ID" value="CAD7410408.1"/>
    <property type="molecule type" value="Genomic_DNA"/>
</dbReference>
<gene>
    <name evidence="1" type="ORF">TCEB3V08_LOCUS10484</name>
</gene>
<organism evidence="1">
    <name type="scientific">Timema cristinae</name>
    <name type="common">Walking stick</name>
    <dbReference type="NCBI Taxonomy" id="61476"/>
    <lineage>
        <taxon>Eukaryota</taxon>
        <taxon>Metazoa</taxon>
        <taxon>Ecdysozoa</taxon>
        <taxon>Arthropoda</taxon>
        <taxon>Hexapoda</taxon>
        <taxon>Insecta</taxon>
        <taxon>Pterygota</taxon>
        <taxon>Neoptera</taxon>
        <taxon>Polyneoptera</taxon>
        <taxon>Phasmatodea</taxon>
        <taxon>Timematodea</taxon>
        <taxon>Timematoidea</taxon>
        <taxon>Timematidae</taxon>
        <taxon>Timema</taxon>
    </lineage>
</organism>
<sequence length="121" mass="12905">MIGIQLANALVVLSSTAEDGEIEVRVSVKLEEVNPHFREGSVENHLGKTTPVHPTEIRTSIPPSLAVELNATSALANYATELANALVVLSSTAEDGEIEVANFAIDWTADDGDIGVWILVR</sequence>
<reference evidence="1" key="1">
    <citation type="submission" date="2020-11" db="EMBL/GenBank/DDBJ databases">
        <authorList>
            <person name="Tran Van P."/>
        </authorList>
    </citation>
    <scope>NUCLEOTIDE SEQUENCE</scope>
</reference>
<evidence type="ECO:0000313" key="1">
    <source>
        <dbReference type="EMBL" id="CAD7410408.1"/>
    </source>
</evidence>
<dbReference type="AlphaFoldDB" id="A0A7R9H737"/>
<proteinExistence type="predicted"/>
<accession>A0A7R9H737</accession>
<name>A0A7R9H737_TIMCR</name>
<protein>
    <submittedName>
        <fullName evidence="1">Uncharacterized protein</fullName>
    </submittedName>
</protein>